<evidence type="ECO:0000313" key="1">
    <source>
        <dbReference type="EMBL" id="GIY51048.1"/>
    </source>
</evidence>
<dbReference type="AlphaFoldDB" id="A0AAV4TZW2"/>
<evidence type="ECO:0000313" key="2">
    <source>
        <dbReference type="Proteomes" id="UP001054837"/>
    </source>
</evidence>
<reference evidence="1 2" key="1">
    <citation type="submission" date="2021-06" db="EMBL/GenBank/DDBJ databases">
        <title>Caerostris darwini draft genome.</title>
        <authorList>
            <person name="Kono N."/>
            <person name="Arakawa K."/>
        </authorList>
    </citation>
    <scope>NUCLEOTIDE SEQUENCE [LARGE SCALE GENOMIC DNA]</scope>
</reference>
<organism evidence="1 2">
    <name type="scientific">Caerostris darwini</name>
    <dbReference type="NCBI Taxonomy" id="1538125"/>
    <lineage>
        <taxon>Eukaryota</taxon>
        <taxon>Metazoa</taxon>
        <taxon>Ecdysozoa</taxon>
        <taxon>Arthropoda</taxon>
        <taxon>Chelicerata</taxon>
        <taxon>Arachnida</taxon>
        <taxon>Araneae</taxon>
        <taxon>Araneomorphae</taxon>
        <taxon>Entelegynae</taxon>
        <taxon>Araneoidea</taxon>
        <taxon>Araneidae</taxon>
        <taxon>Caerostris</taxon>
    </lineage>
</organism>
<accession>A0AAV4TZW2</accession>
<sequence>MFLSKSSLILHRALHFFIQQFNNATLHIHHLEYRFSQYEDSLTPAFRQPQHYLSICAKIFSARKQTASFSPLEILRQRLLQAAHAGNENGPNSGEKCHKFVKPQMRKNEASRQCSSDTLFGVDSTRPAYSDGSKGGFWAERERAKNVGMGHDE</sequence>
<dbReference type="EMBL" id="BPLQ01010491">
    <property type="protein sequence ID" value="GIY51048.1"/>
    <property type="molecule type" value="Genomic_DNA"/>
</dbReference>
<comment type="caution">
    <text evidence="1">The sequence shown here is derived from an EMBL/GenBank/DDBJ whole genome shotgun (WGS) entry which is preliminary data.</text>
</comment>
<dbReference type="Proteomes" id="UP001054837">
    <property type="component" value="Unassembled WGS sequence"/>
</dbReference>
<name>A0AAV4TZW2_9ARAC</name>
<keyword evidence="2" id="KW-1185">Reference proteome</keyword>
<protein>
    <submittedName>
        <fullName evidence="1">Uncharacterized protein</fullName>
    </submittedName>
</protein>
<proteinExistence type="predicted"/>
<gene>
    <name evidence="1" type="ORF">CDAR_557061</name>
</gene>